<dbReference type="KEGG" id="agv:OJF2_48820"/>
<evidence type="ECO:0008006" key="3">
    <source>
        <dbReference type="Google" id="ProtNLM"/>
    </source>
</evidence>
<dbReference type="Proteomes" id="UP000324233">
    <property type="component" value="Chromosome"/>
</dbReference>
<name>A0A5B9W8I5_9BACT</name>
<dbReference type="AlphaFoldDB" id="A0A5B9W8I5"/>
<gene>
    <name evidence="1" type="ORF">OJF2_48820</name>
</gene>
<organism evidence="1 2">
    <name type="scientific">Aquisphaera giovannonii</name>
    <dbReference type="NCBI Taxonomy" id="406548"/>
    <lineage>
        <taxon>Bacteria</taxon>
        <taxon>Pseudomonadati</taxon>
        <taxon>Planctomycetota</taxon>
        <taxon>Planctomycetia</taxon>
        <taxon>Isosphaerales</taxon>
        <taxon>Isosphaeraceae</taxon>
        <taxon>Aquisphaera</taxon>
    </lineage>
</organism>
<evidence type="ECO:0000313" key="1">
    <source>
        <dbReference type="EMBL" id="QEH36321.1"/>
    </source>
</evidence>
<sequence>MPSPFPGMNPYLEREDVWPDFHHRLIDRMAEAIADQVDPRYLVKIEEHLYVQESPELPHRAGPRADIGVKRGEGAVGQGPGLALLEAPARITIPWPDVEHQAYLEIRDRASRELVTVLELLSPANKVRHRGQHVRERDQVIVSTSHLVEIDLLRGGEPMPSPDRPACVYSVVVSRADRRPEADFWPIRLREPLPIIPIPLREPDRDATLDLQDLLHRVHEAGRYARYIFDSQPSPPLSAEDAEWARGIVAAARDEGADRAKG</sequence>
<dbReference type="InterPro" id="IPR025132">
    <property type="entry name" value="DUF4058"/>
</dbReference>
<accession>A0A5B9W8I5</accession>
<keyword evidence="2" id="KW-1185">Reference proteome</keyword>
<protein>
    <recommendedName>
        <fullName evidence="3">DUF4058 domain-containing protein</fullName>
    </recommendedName>
</protein>
<reference evidence="1 2" key="1">
    <citation type="submission" date="2019-08" db="EMBL/GenBank/DDBJ databases">
        <title>Deep-cultivation of Planctomycetes and their phenomic and genomic characterization uncovers novel biology.</title>
        <authorList>
            <person name="Wiegand S."/>
            <person name="Jogler M."/>
            <person name="Boedeker C."/>
            <person name="Pinto D."/>
            <person name="Vollmers J."/>
            <person name="Rivas-Marin E."/>
            <person name="Kohn T."/>
            <person name="Peeters S.H."/>
            <person name="Heuer A."/>
            <person name="Rast P."/>
            <person name="Oberbeckmann S."/>
            <person name="Bunk B."/>
            <person name="Jeske O."/>
            <person name="Meyerdierks A."/>
            <person name="Storesund J.E."/>
            <person name="Kallscheuer N."/>
            <person name="Luecker S."/>
            <person name="Lage O.M."/>
            <person name="Pohl T."/>
            <person name="Merkel B.J."/>
            <person name="Hornburger P."/>
            <person name="Mueller R.-W."/>
            <person name="Bruemmer F."/>
            <person name="Labrenz M."/>
            <person name="Spormann A.M."/>
            <person name="Op den Camp H."/>
            <person name="Overmann J."/>
            <person name="Amann R."/>
            <person name="Jetten M.S.M."/>
            <person name="Mascher T."/>
            <person name="Medema M.H."/>
            <person name="Devos D.P."/>
            <person name="Kaster A.-K."/>
            <person name="Ovreas L."/>
            <person name="Rohde M."/>
            <person name="Galperin M.Y."/>
            <person name="Jogler C."/>
        </authorList>
    </citation>
    <scope>NUCLEOTIDE SEQUENCE [LARGE SCALE GENOMIC DNA]</scope>
    <source>
        <strain evidence="1 2">OJF2</strain>
    </source>
</reference>
<evidence type="ECO:0000313" key="2">
    <source>
        <dbReference type="Proteomes" id="UP000324233"/>
    </source>
</evidence>
<dbReference type="Pfam" id="PF13267">
    <property type="entry name" value="DUF4058"/>
    <property type="match status" value="1"/>
</dbReference>
<proteinExistence type="predicted"/>
<dbReference type="EMBL" id="CP042997">
    <property type="protein sequence ID" value="QEH36321.1"/>
    <property type="molecule type" value="Genomic_DNA"/>
</dbReference>
<dbReference type="RefSeq" id="WP_168222012.1">
    <property type="nucleotide sequence ID" value="NZ_CP042997.1"/>
</dbReference>